<dbReference type="EMBL" id="QPFP01000010">
    <property type="protein sequence ID" value="TEB34237.1"/>
    <property type="molecule type" value="Genomic_DNA"/>
</dbReference>
<dbReference type="InterPro" id="IPR020422">
    <property type="entry name" value="TYR_PHOSPHATASE_DUAL_dom"/>
</dbReference>
<evidence type="ECO:0000256" key="2">
    <source>
        <dbReference type="ARBA" id="ARBA00013064"/>
    </source>
</evidence>
<dbReference type="PIRSF" id="PIRSF000941">
    <property type="entry name" value="DUSP12"/>
    <property type="match status" value="1"/>
</dbReference>
<dbReference type="PANTHER" id="PTHR45848">
    <property type="entry name" value="DUAL SPECIFICITY PROTEIN PHOSPHATASE 12 FAMILY MEMBER"/>
    <property type="match status" value="1"/>
</dbReference>
<evidence type="ECO:0000313" key="8">
    <source>
        <dbReference type="EMBL" id="TEB34237.1"/>
    </source>
</evidence>
<accession>A0A4Y7TJ72</accession>
<dbReference type="CDD" id="cd14498">
    <property type="entry name" value="DSP"/>
    <property type="match status" value="1"/>
</dbReference>
<comment type="similarity">
    <text evidence="1">Belongs to the protein-tyrosine phosphatase family. Non-receptor class dual specificity subfamily.</text>
</comment>
<reference evidence="8 9" key="1">
    <citation type="journal article" date="2019" name="Nat. Ecol. Evol.">
        <title>Megaphylogeny resolves global patterns of mushroom evolution.</title>
        <authorList>
            <person name="Varga T."/>
            <person name="Krizsan K."/>
            <person name="Foldi C."/>
            <person name="Dima B."/>
            <person name="Sanchez-Garcia M."/>
            <person name="Sanchez-Ramirez S."/>
            <person name="Szollosi G.J."/>
            <person name="Szarkandi J.G."/>
            <person name="Papp V."/>
            <person name="Albert L."/>
            <person name="Andreopoulos W."/>
            <person name="Angelini C."/>
            <person name="Antonin V."/>
            <person name="Barry K.W."/>
            <person name="Bougher N.L."/>
            <person name="Buchanan P."/>
            <person name="Buyck B."/>
            <person name="Bense V."/>
            <person name="Catcheside P."/>
            <person name="Chovatia M."/>
            <person name="Cooper J."/>
            <person name="Damon W."/>
            <person name="Desjardin D."/>
            <person name="Finy P."/>
            <person name="Geml J."/>
            <person name="Haridas S."/>
            <person name="Hughes K."/>
            <person name="Justo A."/>
            <person name="Karasinski D."/>
            <person name="Kautmanova I."/>
            <person name="Kiss B."/>
            <person name="Kocsube S."/>
            <person name="Kotiranta H."/>
            <person name="LaButti K.M."/>
            <person name="Lechner B.E."/>
            <person name="Liimatainen K."/>
            <person name="Lipzen A."/>
            <person name="Lukacs Z."/>
            <person name="Mihaltcheva S."/>
            <person name="Morgado L.N."/>
            <person name="Niskanen T."/>
            <person name="Noordeloos M.E."/>
            <person name="Ohm R.A."/>
            <person name="Ortiz-Santana B."/>
            <person name="Ovrebo C."/>
            <person name="Racz N."/>
            <person name="Riley R."/>
            <person name="Savchenko A."/>
            <person name="Shiryaev A."/>
            <person name="Soop K."/>
            <person name="Spirin V."/>
            <person name="Szebenyi C."/>
            <person name="Tomsovsky M."/>
            <person name="Tulloss R.E."/>
            <person name="Uehling J."/>
            <person name="Grigoriev I.V."/>
            <person name="Vagvolgyi C."/>
            <person name="Papp T."/>
            <person name="Martin F.M."/>
            <person name="Miettinen O."/>
            <person name="Hibbett D.S."/>
            <person name="Nagy L.G."/>
        </authorList>
    </citation>
    <scope>NUCLEOTIDE SEQUENCE [LARGE SCALE GENOMIC DNA]</scope>
    <source>
        <strain evidence="8 9">FP101781</strain>
    </source>
</reference>
<feature type="domain" description="Tyrosine-protein phosphatase" evidence="6">
    <location>
        <begin position="1"/>
        <end position="140"/>
    </location>
</feature>
<dbReference type="OrthoDB" id="2017893at2759"/>
<comment type="caution">
    <text evidence="8">The sequence shown here is derived from an EMBL/GenBank/DDBJ whole genome shotgun (WGS) entry which is preliminary data.</text>
</comment>
<keyword evidence="4" id="KW-0904">Protein phosphatase</keyword>
<dbReference type="InterPro" id="IPR029021">
    <property type="entry name" value="Prot-tyrosine_phosphatase-like"/>
</dbReference>
<dbReference type="EC" id="3.1.3.48" evidence="2"/>
<dbReference type="PROSITE" id="PS00383">
    <property type="entry name" value="TYR_PHOSPHATASE_1"/>
    <property type="match status" value="1"/>
</dbReference>
<feature type="domain" description="Tyrosine specific protein phosphatases" evidence="7">
    <location>
        <begin position="67"/>
        <end position="119"/>
    </location>
</feature>
<protein>
    <recommendedName>
        <fullName evidence="2">protein-tyrosine-phosphatase</fullName>
        <ecNumber evidence="2">3.1.3.48</ecNumber>
    </recommendedName>
</protein>
<evidence type="ECO:0000256" key="1">
    <source>
        <dbReference type="ARBA" id="ARBA00008601"/>
    </source>
</evidence>
<dbReference type="PROSITE" id="PS50054">
    <property type="entry name" value="TYR_PHOSPHATASE_DUAL"/>
    <property type="match status" value="1"/>
</dbReference>
<dbReference type="Pfam" id="PF00782">
    <property type="entry name" value="DSPc"/>
    <property type="match status" value="1"/>
</dbReference>
<evidence type="ECO:0000256" key="4">
    <source>
        <dbReference type="ARBA" id="ARBA00022912"/>
    </source>
</evidence>
<dbReference type="PROSITE" id="PS50056">
    <property type="entry name" value="TYR_PHOSPHATASE_2"/>
    <property type="match status" value="1"/>
</dbReference>
<dbReference type="GO" id="GO:0005634">
    <property type="term" value="C:nucleus"/>
    <property type="evidence" value="ECO:0007669"/>
    <property type="project" value="TreeGrafter"/>
</dbReference>
<dbReference type="Proteomes" id="UP000298030">
    <property type="component" value="Unassembled WGS sequence"/>
</dbReference>
<sequence>MNEIVPNLWLGDLISALDVDTLRAKGVQSVLSVMRGRVTVHETFIRRQVPLDDLEDEDILTHMGPCIKFIEKELANGRGVLVHCQAGVSRSATIVTAYLMCSRHLSRIEALALIRSKRPFIDPNFGFVKQLDLFCEAGYNVTQDNQAVRRWYLKRQQPPQIIRCRMCRVELARREHMLEHVATVASPPRSITFGDSEVDELESRPILGNSKCSGYFVEPVRSLSPPFVSVPSALTTTRCDVQLKWMSLSEYRGSLSGKILCPNKRCKAKIGNYAWLGVQCGCGGWVIPSFCLGKGKVDEVTVG</sequence>
<dbReference type="GO" id="GO:0008138">
    <property type="term" value="F:protein tyrosine/serine/threonine phosphatase activity"/>
    <property type="evidence" value="ECO:0007669"/>
    <property type="project" value="InterPro"/>
</dbReference>
<dbReference type="PANTHER" id="PTHR45848:SF4">
    <property type="entry name" value="DUAL SPECIFICITY PROTEIN PHOSPHATASE 12"/>
    <property type="match status" value="1"/>
</dbReference>
<dbReference type="Gene3D" id="3.90.190.10">
    <property type="entry name" value="Protein tyrosine phosphatase superfamily"/>
    <property type="match status" value="1"/>
</dbReference>
<dbReference type="InterPro" id="IPR016278">
    <property type="entry name" value="DUSP12"/>
</dbReference>
<evidence type="ECO:0000256" key="5">
    <source>
        <dbReference type="PIRSR" id="PIRSR000941-50"/>
    </source>
</evidence>
<dbReference type="STRING" id="71717.A0A4Y7TJ72"/>
<dbReference type="InterPro" id="IPR016130">
    <property type="entry name" value="Tyr_Pase_AS"/>
</dbReference>
<evidence type="ECO:0000259" key="6">
    <source>
        <dbReference type="PROSITE" id="PS50054"/>
    </source>
</evidence>
<dbReference type="AlphaFoldDB" id="A0A4Y7TJ72"/>
<keyword evidence="9" id="KW-1185">Reference proteome</keyword>
<evidence type="ECO:0000256" key="3">
    <source>
        <dbReference type="ARBA" id="ARBA00022801"/>
    </source>
</evidence>
<dbReference type="GO" id="GO:0004725">
    <property type="term" value="F:protein tyrosine phosphatase activity"/>
    <property type="evidence" value="ECO:0007669"/>
    <property type="project" value="UniProtKB-EC"/>
</dbReference>
<keyword evidence="3" id="KW-0378">Hydrolase</keyword>
<feature type="active site" description="Phosphocysteine intermediate" evidence="5">
    <location>
        <position position="84"/>
    </location>
</feature>
<dbReference type="InterPro" id="IPR000387">
    <property type="entry name" value="Tyr_Pase_dom"/>
</dbReference>
<proteinExistence type="inferred from homology"/>
<evidence type="ECO:0000259" key="7">
    <source>
        <dbReference type="PROSITE" id="PS50056"/>
    </source>
</evidence>
<organism evidence="8 9">
    <name type="scientific">Coprinellus micaceus</name>
    <name type="common">Glistening ink-cap mushroom</name>
    <name type="synonym">Coprinus micaceus</name>
    <dbReference type="NCBI Taxonomy" id="71717"/>
    <lineage>
        <taxon>Eukaryota</taxon>
        <taxon>Fungi</taxon>
        <taxon>Dikarya</taxon>
        <taxon>Basidiomycota</taxon>
        <taxon>Agaricomycotina</taxon>
        <taxon>Agaricomycetes</taxon>
        <taxon>Agaricomycetidae</taxon>
        <taxon>Agaricales</taxon>
        <taxon>Agaricineae</taxon>
        <taxon>Psathyrellaceae</taxon>
        <taxon>Coprinellus</taxon>
    </lineage>
</organism>
<dbReference type="SMART" id="SM00195">
    <property type="entry name" value="DSPc"/>
    <property type="match status" value="1"/>
</dbReference>
<name>A0A4Y7TJ72_COPMI</name>
<dbReference type="InterPro" id="IPR000340">
    <property type="entry name" value="Dual-sp_phosphatase_cat-dom"/>
</dbReference>
<gene>
    <name evidence="8" type="ORF">FA13DRAFT_1753819</name>
</gene>
<dbReference type="SUPFAM" id="SSF52799">
    <property type="entry name" value="(Phosphotyrosine protein) phosphatases II"/>
    <property type="match status" value="1"/>
</dbReference>
<evidence type="ECO:0000313" key="9">
    <source>
        <dbReference type="Proteomes" id="UP000298030"/>
    </source>
</evidence>